<comment type="subunit">
    <text evidence="10">Monomer.</text>
</comment>
<evidence type="ECO:0000256" key="2">
    <source>
        <dbReference type="ARBA" id="ARBA00003213"/>
    </source>
</evidence>
<accession>A0ABP8MNX0</accession>
<reference evidence="16" key="1">
    <citation type="journal article" date="2019" name="Int. J. Syst. Evol. Microbiol.">
        <title>The Global Catalogue of Microorganisms (GCM) 10K type strain sequencing project: providing services to taxonomists for standard genome sequencing and annotation.</title>
        <authorList>
            <consortium name="The Broad Institute Genomics Platform"/>
            <consortium name="The Broad Institute Genome Sequencing Center for Infectious Disease"/>
            <person name="Wu L."/>
            <person name="Ma J."/>
        </authorList>
    </citation>
    <scope>NUCLEOTIDE SEQUENCE [LARGE SCALE GENOMIC DNA]</scope>
    <source>
        <strain evidence="16">JCM 17759</strain>
    </source>
</reference>
<protein>
    <recommendedName>
        <fullName evidence="10">tRNA dimethylallyltransferase</fullName>
        <ecNumber evidence="10">2.5.1.75</ecNumber>
    </recommendedName>
    <alternativeName>
        <fullName evidence="10">Dimethylallyl diphosphate:tRNA dimethylallyltransferase</fullName>
        <shortName evidence="10">DMAPP:tRNA dimethylallyltransferase</shortName>
        <shortName evidence="10">DMATase</shortName>
    </alternativeName>
    <alternativeName>
        <fullName evidence="10">Isopentenyl-diphosphate:tRNA isopentenyltransferase</fullName>
        <shortName evidence="10">IPP transferase</shortName>
        <shortName evidence="10">IPPT</shortName>
        <shortName evidence="10">IPTase</shortName>
    </alternativeName>
</protein>
<dbReference type="EMBL" id="BAABGA010000029">
    <property type="protein sequence ID" value="GAA4452689.1"/>
    <property type="molecule type" value="Genomic_DNA"/>
</dbReference>
<comment type="function">
    <text evidence="2 10 12">Catalyzes the transfer of a dimethylallyl group onto the adenine at position 37 in tRNAs that read codons beginning with uridine, leading to the formation of N6-(dimethylallyl)adenosine (i(6)A).</text>
</comment>
<evidence type="ECO:0000256" key="9">
    <source>
        <dbReference type="ARBA" id="ARBA00049563"/>
    </source>
</evidence>
<dbReference type="InterPro" id="IPR027417">
    <property type="entry name" value="P-loop_NTPase"/>
</dbReference>
<dbReference type="Gene3D" id="1.10.20.140">
    <property type="match status" value="1"/>
</dbReference>
<keyword evidence="8 10" id="KW-0460">Magnesium</keyword>
<evidence type="ECO:0000256" key="13">
    <source>
        <dbReference type="RuleBase" id="RU003785"/>
    </source>
</evidence>
<keyword evidence="4 10" id="KW-0808">Transferase</keyword>
<dbReference type="InterPro" id="IPR018022">
    <property type="entry name" value="IPT"/>
</dbReference>
<keyword evidence="6 10" id="KW-0547">Nucleotide-binding</keyword>
<comment type="caution">
    <text evidence="15">The sequence shown here is derived from an EMBL/GenBank/DDBJ whole genome shotgun (WGS) entry which is preliminary data.</text>
</comment>
<dbReference type="Gene3D" id="3.40.50.300">
    <property type="entry name" value="P-loop containing nucleotide triphosphate hydrolases"/>
    <property type="match status" value="1"/>
</dbReference>
<feature type="site" description="Interaction with substrate tRNA" evidence="10">
    <location>
        <position position="117"/>
    </location>
</feature>
<feature type="binding site" evidence="10">
    <location>
        <begin position="26"/>
        <end position="33"/>
    </location>
    <ligand>
        <name>ATP</name>
        <dbReference type="ChEBI" id="CHEBI:30616"/>
    </ligand>
</feature>
<evidence type="ECO:0000256" key="1">
    <source>
        <dbReference type="ARBA" id="ARBA00001946"/>
    </source>
</evidence>
<dbReference type="InterPro" id="IPR039657">
    <property type="entry name" value="Dimethylallyltransferase"/>
</dbReference>
<comment type="cofactor">
    <cofactor evidence="1 10">
        <name>Mg(2+)</name>
        <dbReference type="ChEBI" id="CHEBI:18420"/>
    </cofactor>
</comment>
<evidence type="ECO:0000256" key="8">
    <source>
        <dbReference type="ARBA" id="ARBA00022842"/>
    </source>
</evidence>
<evidence type="ECO:0000256" key="3">
    <source>
        <dbReference type="ARBA" id="ARBA00005842"/>
    </source>
</evidence>
<dbReference type="NCBIfam" id="TIGR00174">
    <property type="entry name" value="miaA"/>
    <property type="match status" value="1"/>
</dbReference>
<dbReference type="RefSeq" id="WP_345321997.1">
    <property type="nucleotide sequence ID" value="NZ_BAABGA010000029.1"/>
</dbReference>
<comment type="caution">
    <text evidence="10">Lacks conserved residue(s) required for the propagation of feature annotation.</text>
</comment>
<evidence type="ECO:0000256" key="6">
    <source>
        <dbReference type="ARBA" id="ARBA00022741"/>
    </source>
</evidence>
<feature type="site" description="Interaction with substrate tRNA" evidence="10">
    <location>
        <position position="139"/>
    </location>
</feature>
<name>A0ABP8MNX0_9BACT</name>
<evidence type="ECO:0000256" key="12">
    <source>
        <dbReference type="RuleBase" id="RU003784"/>
    </source>
</evidence>
<dbReference type="PANTHER" id="PTHR11088">
    <property type="entry name" value="TRNA DIMETHYLALLYLTRANSFERASE"/>
    <property type="match status" value="1"/>
</dbReference>
<feature type="coiled-coil region" evidence="14">
    <location>
        <begin position="270"/>
        <end position="297"/>
    </location>
</feature>
<evidence type="ECO:0000313" key="15">
    <source>
        <dbReference type="EMBL" id="GAA4452689.1"/>
    </source>
</evidence>
<evidence type="ECO:0000313" key="16">
    <source>
        <dbReference type="Proteomes" id="UP001500840"/>
    </source>
</evidence>
<keyword evidence="7 10" id="KW-0067">ATP-binding</keyword>
<dbReference type="Pfam" id="PF01715">
    <property type="entry name" value="IPPT"/>
    <property type="match status" value="1"/>
</dbReference>
<organism evidence="15 16">
    <name type="scientific">Novipirellula rosea</name>
    <dbReference type="NCBI Taxonomy" id="1031540"/>
    <lineage>
        <taxon>Bacteria</taxon>
        <taxon>Pseudomonadati</taxon>
        <taxon>Planctomycetota</taxon>
        <taxon>Planctomycetia</taxon>
        <taxon>Pirellulales</taxon>
        <taxon>Pirellulaceae</taxon>
        <taxon>Novipirellula</taxon>
    </lineage>
</organism>
<gene>
    <name evidence="10 15" type="primary">miaA</name>
    <name evidence="15" type="ORF">GCM10023156_22480</name>
</gene>
<dbReference type="HAMAP" id="MF_00185">
    <property type="entry name" value="IPP_trans"/>
    <property type="match status" value="1"/>
</dbReference>
<evidence type="ECO:0000256" key="7">
    <source>
        <dbReference type="ARBA" id="ARBA00022840"/>
    </source>
</evidence>
<evidence type="ECO:0000256" key="4">
    <source>
        <dbReference type="ARBA" id="ARBA00022679"/>
    </source>
</evidence>
<evidence type="ECO:0000256" key="14">
    <source>
        <dbReference type="SAM" id="Coils"/>
    </source>
</evidence>
<evidence type="ECO:0000256" key="10">
    <source>
        <dbReference type="HAMAP-Rule" id="MF_00185"/>
    </source>
</evidence>
<feature type="binding site" evidence="10">
    <location>
        <begin position="28"/>
        <end position="33"/>
    </location>
    <ligand>
        <name>substrate</name>
    </ligand>
</feature>
<dbReference type="Proteomes" id="UP001500840">
    <property type="component" value="Unassembled WGS sequence"/>
</dbReference>
<feature type="region of interest" description="Interaction with substrate tRNA" evidence="10">
    <location>
        <begin position="51"/>
        <end position="54"/>
    </location>
</feature>
<comment type="similarity">
    <text evidence="3 10 13">Belongs to the IPP transferase family.</text>
</comment>
<comment type="catalytic activity">
    <reaction evidence="9 10 11">
        <text>adenosine(37) in tRNA + dimethylallyl diphosphate = N(6)-dimethylallyladenosine(37) in tRNA + diphosphate</text>
        <dbReference type="Rhea" id="RHEA:26482"/>
        <dbReference type="Rhea" id="RHEA-COMP:10162"/>
        <dbReference type="Rhea" id="RHEA-COMP:10375"/>
        <dbReference type="ChEBI" id="CHEBI:33019"/>
        <dbReference type="ChEBI" id="CHEBI:57623"/>
        <dbReference type="ChEBI" id="CHEBI:74411"/>
        <dbReference type="ChEBI" id="CHEBI:74415"/>
        <dbReference type="EC" id="2.5.1.75"/>
    </reaction>
</comment>
<dbReference type="EC" id="2.5.1.75" evidence="10"/>
<keyword evidence="14" id="KW-0175">Coiled coil</keyword>
<evidence type="ECO:0000256" key="11">
    <source>
        <dbReference type="RuleBase" id="RU003783"/>
    </source>
</evidence>
<keyword evidence="16" id="KW-1185">Reference proteome</keyword>
<evidence type="ECO:0000256" key="5">
    <source>
        <dbReference type="ARBA" id="ARBA00022694"/>
    </source>
</evidence>
<proteinExistence type="inferred from homology"/>
<keyword evidence="5 10" id="KW-0819">tRNA processing</keyword>
<dbReference type="PANTHER" id="PTHR11088:SF60">
    <property type="entry name" value="TRNA DIMETHYLALLYLTRANSFERASE"/>
    <property type="match status" value="1"/>
</dbReference>
<sequence>MTERTNVKSEPTTFPPLVDRAIVITGPTASGKSSVAIELARITGGEVLSLDSIAVYRDMDIGSAKPTREDRQIVPHHLIDLVDPTDEFSVACYLQSAHAIVDQLAAEGKPAIFVGGTPMFLKGVLRGFDPGPPADQAFRQSVEQDVKQFGIPALRKRLQQVDPLAAHRIDPGDVRRMIRALEVAYHTGQPLSHRQLQFDEVRDAADCNVFRLGWDRKQLHDRINRRVDQMFARGFVDEVRELTAKYGNLSRTAAQAVGYRELLECLSQPSVSQEEDLEKTKQEIAAHTRQMARRQETWFRSFAEIRTVDVTEPLDSQAIARQIHSQLVDAKRP</sequence>
<dbReference type="SUPFAM" id="SSF52540">
    <property type="entry name" value="P-loop containing nucleoside triphosphate hydrolases"/>
    <property type="match status" value="2"/>
</dbReference>